<accession>A0A5J5F3B9</accession>
<dbReference type="InterPro" id="IPR036108">
    <property type="entry name" value="4pyrrol_syn_uPrphyn_synt_sf"/>
</dbReference>
<dbReference type="InterPro" id="IPR039793">
    <property type="entry name" value="UROS/Hem4"/>
</dbReference>
<name>A0A5J5F3B9_9PEZI</name>
<evidence type="ECO:0000313" key="2">
    <source>
        <dbReference type="EMBL" id="KAA8910538.1"/>
    </source>
</evidence>
<evidence type="ECO:0000259" key="1">
    <source>
        <dbReference type="Pfam" id="PF02602"/>
    </source>
</evidence>
<comment type="caution">
    <text evidence="2">The sequence shown here is derived from an EMBL/GenBank/DDBJ whole genome shotgun (WGS) entry which is preliminary data.</text>
</comment>
<dbReference type="SUPFAM" id="SSF69618">
    <property type="entry name" value="HemD-like"/>
    <property type="match status" value="1"/>
</dbReference>
<dbReference type="PANTHER" id="PTHR12390:SF0">
    <property type="entry name" value="UROPORPHYRINOGEN-III SYNTHASE"/>
    <property type="match status" value="1"/>
</dbReference>
<dbReference type="Gene3D" id="3.40.50.10090">
    <property type="match status" value="2"/>
</dbReference>
<protein>
    <submittedName>
        <fullName evidence="2">Tetrapyrrole biosynthesis, uroporphyrinogen III synthase</fullName>
    </submittedName>
</protein>
<proteinExistence type="predicted"/>
<dbReference type="PANTHER" id="PTHR12390">
    <property type="entry name" value="UROPORPHYRINOGEN III SYNTHASE"/>
    <property type="match status" value="1"/>
</dbReference>
<organism evidence="2 3">
    <name type="scientific">Sphaerosporella brunnea</name>
    <dbReference type="NCBI Taxonomy" id="1250544"/>
    <lineage>
        <taxon>Eukaryota</taxon>
        <taxon>Fungi</taxon>
        <taxon>Dikarya</taxon>
        <taxon>Ascomycota</taxon>
        <taxon>Pezizomycotina</taxon>
        <taxon>Pezizomycetes</taxon>
        <taxon>Pezizales</taxon>
        <taxon>Pyronemataceae</taxon>
        <taxon>Sphaerosporella</taxon>
    </lineage>
</organism>
<dbReference type="OrthoDB" id="5595751at2759"/>
<dbReference type="GO" id="GO:0006782">
    <property type="term" value="P:protoporphyrinogen IX biosynthetic process"/>
    <property type="evidence" value="ECO:0007669"/>
    <property type="project" value="UniProtKB-UniPathway"/>
</dbReference>
<reference evidence="2 3" key="1">
    <citation type="submission" date="2019-09" db="EMBL/GenBank/DDBJ databases">
        <title>Draft genome of the ectomycorrhizal ascomycete Sphaerosporella brunnea.</title>
        <authorList>
            <consortium name="DOE Joint Genome Institute"/>
            <person name="Benucci G.M."/>
            <person name="Marozzi G."/>
            <person name="Antonielli L."/>
            <person name="Sanchez S."/>
            <person name="Marco P."/>
            <person name="Wang X."/>
            <person name="Falini L.B."/>
            <person name="Barry K."/>
            <person name="Haridas S."/>
            <person name="Lipzen A."/>
            <person name="Labutti K."/>
            <person name="Grigoriev I.V."/>
            <person name="Murat C."/>
            <person name="Martin F."/>
            <person name="Albertini E."/>
            <person name="Donnini D."/>
            <person name="Bonito G."/>
        </authorList>
    </citation>
    <scope>NUCLEOTIDE SEQUENCE [LARGE SCALE GENOMIC DNA]</scope>
    <source>
        <strain evidence="2 3">Sb_GMNB300</strain>
    </source>
</reference>
<feature type="domain" description="Tetrapyrrole biosynthesis uroporphyrinogen III synthase" evidence="1">
    <location>
        <begin position="41"/>
        <end position="277"/>
    </location>
</feature>
<keyword evidence="3" id="KW-1185">Reference proteome</keyword>
<dbReference type="CDD" id="cd06578">
    <property type="entry name" value="HemD"/>
    <property type="match status" value="1"/>
</dbReference>
<sequence>MSTSQRSVPIILLKTKSSPTDPYDDQFSAPSFTSNASLKPKPIFVPVLQHKPINLDRLTHHITTNNISSTDAAAAYSGLIITSQRAVEAVGSVLAKLAAPIDLANFLATTKVYVVGPATRAAVVLLGFAENNVRGAHCGNGAVLANYILADHAAGQAPLLFLNNNRRGDVIPRTLITAPTPVALHELVLYETGVVAEFRNQFCDVMEDTRMVGMRWVVVFSSTGADVALEVLEELGGAEEGVRTFWAVIGPTTEAHLVGLGWKPEVVAKTPSPAGLWEGIDMFMAALDDRD</sequence>
<dbReference type="Pfam" id="PF02602">
    <property type="entry name" value="HEM4"/>
    <property type="match status" value="1"/>
</dbReference>
<dbReference type="EMBL" id="VXIS01000045">
    <property type="protein sequence ID" value="KAA8910538.1"/>
    <property type="molecule type" value="Genomic_DNA"/>
</dbReference>
<dbReference type="GO" id="GO:0004852">
    <property type="term" value="F:uroporphyrinogen-III synthase activity"/>
    <property type="evidence" value="ECO:0007669"/>
    <property type="project" value="InterPro"/>
</dbReference>
<dbReference type="InterPro" id="IPR003754">
    <property type="entry name" value="4pyrrol_synth_uPrphyn_synth"/>
</dbReference>
<gene>
    <name evidence="2" type="ORF">FN846DRAFT_775118</name>
</gene>
<dbReference type="AlphaFoldDB" id="A0A5J5F3B9"/>
<dbReference type="GO" id="GO:0005829">
    <property type="term" value="C:cytosol"/>
    <property type="evidence" value="ECO:0007669"/>
    <property type="project" value="TreeGrafter"/>
</dbReference>
<dbReference type="Proteomes" id="UP000326924">
    <property type="component" value="Unassembled WGS sequence"/>
</dbReference>
<dbReference type="InParanoid" id="A0A5J5F3B9"/>
<evidence type="ECO:0000313" key="3">
    <source>
        <dbReference type="Proteomes" id="UP000326924"/>
    </source>
</evidence>
<dbReference type="FunCoup" id="A0A5J5F3B9">
    <property type="interactions" value="118"/>
</dbReference>
<dbReference type="UniPathway" id="UPA00251">
    <property type="reaction ID" value="UER00320"/>
</dbReference>
<dbReference type="GO" id="GO:0006780">
    <property type="term" value="P:uroporphyrinogen III biosynthetic process"/>
    <property type="evidence" value="ECO:0007669"/>
    <property type="project" value="InterPro"/>
</dbReference>